<dbReference type="EMBL" id="BGPR01022156">
    <property type="protein sequence ID" value="GBN88200.1"/>
    <property type="molecule type" value="Genomic_DNA"/>
</dbReference>
<organism evidence="2 3">
    <name type="scientific">Araneus ventricosus</name>
    <name type="common">Orbweaver spider</name>
    <name type="synonym">Epeira ventricosa</name>
    <dbReference type="NCBI Taxonomy" id="182803"/>
    <lineage>
        <taxon>Eukaryota</taxon>
        <taxon>Metazoa</taxon>
        <taxon>Ecdysozoa</taxon>
        <taxon>Arthropoda</taxon>
        <taxon>Chelicerata</taxon>
        <taxon>Arachnida</taxon>
        <taxon>Araneae</taxon>
        <taxon>Araneomorphae</taxon>
        <taxon>Entelegynae</taxon>
        <taxon>Araneoidea</taxon>
        <taxon>Araneidae</taxon>
        <taxon>Araneus</taxon>
    </lineage>
</organism>
<gene>
    <name evidence="2" type="ORF">AVEN_12934_1</name>
</gene>
<protein>
    <submittedName>
        <fullName evidence="2">Uncharacterized protein</fullName>
    </submittedName>
</protein>
<reference evidence="2 3" key="1">
    <citation type="journal article" date="2019" name="Sci. Rep.">
        <title>Orb-weaving spider Araneus ventricosus genome elucidates the spidroin gene catalogue.</title>
        <authorList>
            <person name="Kono N."/>
            <person name="Nakamura H."/>
            <person name="Ohtoshi R."/>
            <person name="Moran D.A.P."/>
            <person name="Shinohara A."/>
            <person name="Yoshida Y."/>
            <person name="Fujiwara M."/>
            <person name="Mori M."/>
            <person name="Tomita M."/>
            <person name="Arakawa K."/>
        </authorList>
    </citation>
    <scope>NUCLEOTIDE SEQUENCE [LARGE SCALE GENOMIC DNA]</scope>
</reference>
<evidence type="ECO:0000313" key="3">
    <source>
        <dbReference type="Proteomes" id="UP000499080"/>
    </source>
</evidence>
<sequence>MAVLLHWKNLLQSQESEWDADVTPPLCIRRGCGRIYDMSEDLEDSPASPHHSSKPPKEGDKYKTDFVLENFIWSLPTM</sequence>
<name>A0A4Y2SLK5_ARAVE</name>
<accession>A0A4Y2SLK5</accession>
<evidence type="ECO:0000256" key="1">
    <source>
        <dbReference type="SAM" id="MobiDB-lite"/>
    </source>
</evidence>
<proteinExistence type="predicted"/>
<feature type="region of interest" description="Disordered" evidence="1">
    <location>
        <begin position="39"/>
        <end position="62"/>
    </location>
</feature>
<comment type="caution">
    <text evidence="2">The sequence shown here is derived from an EMBL/GenBank/DDBJ whole genome shotgun (WGS) entry which is preliminary data.</text>
</comment>
<keyword evidence="3" id="KW-1185">Reference proteome</keyword>
<dbReference type="AlphaFoldDB" id="A0A4Y2SLK5"/>
<evidence type="ECO:0000313" key="2">
    <source>
        <dbReference type="EMBL" id="GBN88200.1"/>
    </source>
</evidence>
<dbReference type="Proteomes" id="UP000499080">
    <property type="component" value="Unassembled WGS sequence"/>
</dbReference>